<dbReference type="InterPro" id="IPR036390">
    <property type="entry name" value="WH_DNA-bd_sf"/>
</dbReference>
<dbReference type="AlphaFoldDB" id="A0A845MGD9"/>
<protein>
    <submittedName>
        <fullName evidence="7">Helix-turn-helix domain-containing protein</fullName>
    </submittedName>
</protein>
<dbReference type="Pfam" id="PF09339">
    <property type="entry name" value="HTH_IclR"/>
    <property type="match status" value="1"/>
</dbReference>
<sequence>MRNSVALSSKVTKKKSKPSPAYQGPRSTLRTLQLIERISAQPEATTLAQLSQDLEMPKSSLLGLLRALTQHGYLQHESNNYTLGPAAHRLAMAIIPNLSLPKVARPIMRDLSVETGETVVLAVLDDELRRVVYVDKTESTSAIRYTVPIGTSRPLYCSAAGRILLAFQSPQWILDYLSTAPFEKLTQNTVTNVEDLKSIIMQVKKDKFSTTFGETSEDVAGFSAAVFDIDLKIAFALNIGAPLERGRKNSALYIDAIQQAAEKLSLRLGSVNTNKGA</sequence>
<evidence type="ECO:0000256" key="4">
    <source>
        <dbReference type="SAM" id="MobiDB-lite"/>
    </source>
</evidence>
<dbReference type="SMART" id="SM00346">
    <property type="entry name" value="HTH_ICLR"/>
    <property type="match status" value="1"/>
</dbReference>
<evidence type="ECO:0000256" key="2">
    <source>
        <dbReference type="ARBA" id="ARBA00023125"/>
    </source>
</evidence>
<dbReference type="InterPro" id="IPR005471">
    <property type="entry name" value="Tscrpt_reg_IclR_N"/>
</dbReference>
<dbReference type="InterPro" id="IPR014757">
    <property type="entry name" value="Tscrpt_reg_IclR_C"/>
</dbReference>
<dbReference type="Pfam" id="PF01614">
    <property type="entry name" value="IclR_C"/>
    <property type="match status" value="1"/>
</dbReference>
<feature type="domain" description="HTH iclR-type" evidence="5">
    <location>
        <begin position="25"/>
        <end position="85"/>
    </location>
</feature>
<dbReference type="GO" id="GO:0045892">
    <property type="term" value="P:negative regulation of DNA-templated transcription"/>
    <property type="evidence" value="ECO:0007669"/>
    <property type="project" value="TreeGrafter"/>
</dbReference>
<dbReference type="InterPro" id="IPR036388">
    <property type="entry name" value="WH-like_DNA-bd_sf"/>
</dbReference>
<dbReference type="InterPro" id="IPR029016">
    <property type="entry name" value="GAF-like_dom_sf"/>
</dbReference>
<gene>
    <name evidence="7" type="ORF">GQF03_10135</name>
</gene>
<dbReference type="PANTHER" id="PTHR30136:SF24">
    <property type="entry name" value="HTH-TYPE TRANSCRIPTIONAL REPRESSOR ALLR"/>
    <property type="match status" value="1"/>
</dbReference>
<dbReference type="GO" id="GO:0003677">
    <property type="term" value="F:DNA binding"/>
    <property type="evidence" value="ECO:0007669"/>
    <property type="project" value="UniProtKB-KW"/>
</dbReference>
<proteinExistence type="predicted"/>
<dbReference type="Proteomes" id="UP000445696">
    <property type="component" value="Unassembled WGS sequence"/>
</dbReference>
<dbReference type="GO" id="GO:0003700">
    <property type="term" value="F:DNA-binding transcription factor activity"/>
    <property type="evidence" value="ECO:0007669"/>
    <property type="project" value="TreeGrafter"/>
</dbReference>
<dbReference type="PROSITE" id="PS51078">
    <property type="entry name" value="ICLR_ED"/>
    <property type="match status" value="1"/>
</dbReference>
<feature type="compositionally biased region" description="Low complexity" evidence="4">
    <location>
        <begin position="1"/>
        <end position="10"/>
    </location>
</feature>
<feature type="domain" description="IclR-ED" evidence="6">
    <location>
        <begin position="86"/>
        <end position="270"/>
    </location>
</feature>
<organism evidence="7 8">
    <name type="scientific">Sneathiella chungangensis</name>
    <dbReference type="NCBI Taxonomy" id="1418234"/>
    <lineage>
        <taxon>Bacteria</taxon>
        <taxon>Pseudomonadati</taxon>
        <taxon>Pseudomonadota</taxon>
        <taxon>Alphaproteobacteria</taxon>
        <taxon>Sneathiellales</taxon>
        <taxon>Sneathiellaceae</taxon>
        <taxon>Sneathiella</taxon>
    </lineage>
</organism>
<keyword evidence="8" id="KW-1185">Reference proteome</keyword>
<dbReference type="Gene3D" id="1.10.10.10">
    <property type="entry name" value="Winged helix-like DNA-binding domain superfamily/Winged helix DNA-binding domain"/>
    <property type="match status" value="1"/>
</dbReference>
<dbReference type="Gene3D" id="3.30.450.40">
    <property type="match status" value="1"/>
</dbReference>
<dbReference type="PROSITE" id="PS51077">
    <property type="entry name" value="HTH_ICLR"/>
    <property type="match status" value="1"/>
</dbReference>
<comment type="caution">
    <text evidence="7">The sequence shown here is derived from an EMBL/GenBank/DDBJ whole genome shotgun (WGS) entry which is preliminary data.</text>
</comment>
<evidence type="ECO:0000259" key="6">
    <source>
        <dbReference type="PROSITE" id="PS51078"/>
    </source>
</evidence>
<evidence type="ECO:0000256" key="3">
    <source>
        <dbReference type="ARBA" id="ARBA00023163"/>
    </source>
</evidence>
<name>A0A845MGD9_9PROT</name>
<dbReference type="SUPFAM" id="SSF46785">
    <property type="entry name" value="Winged helix' DNA-binding domain"/>
    <property type="match status" value="1"/>
</dbReference>
<dbReference type="PANTHER" id="PTHR30136">
    <property type="entry name" value="HELIX-TURN-HELIX TRANSCRIPTIONAL REGULATOR, ICLR FAMILY"/>
    <property type="match status" value="1"/>
</dbReference>
<evidence type="ECO:0000313" key="7">
    <source>
        <dbReference type="EMBL" id="MZR22692.1"/>
    </source>
</evidence>
<evidence type="ECO:0000259" key="5">
    <source>
        <dbReference type="PROSITE" id="PS51077"/>
    </source>
</evidence>
<dbReference type="EMBL" id="WTVA01000004">
    <property type="protein sequence ID" value="MZR22692.1"/>
    <property type="molecule type" value="Genomic_DNA"/>
</dbReference>
<dbReference type="SUPFAM" id="SSF55781">
    <property type="entry name" value="GAF domain-like"/>
    <property type="match status" value="1"/>
</dbReference>
<feature type="region of interest" description="Disordered" evidence="4">
    <location>
        <begin position="1"/>
        <end position="26"/>
    </location>
</feature>
<accession>A0A845MGD9</accession>
<dbReference type="RefSeq" id="WP_240958684.1">
    <property type="nucleotide sequence ID" value="NZ_JBHSDG010000004.1"/>
</dbReference>
<reference evidence="7 8" key="1">
    <citation type="journal article" date="2014" name="Int. J. Syst. Evol. Microbiol.">
        <title>Sneathiella chungangensis sp. nov., isolated from a marine sand, and emended description of the genus Sneathiella.</title>
        <authorList>
            <person name="Siamphan C."/>
            <person name="Kim H."/>
            <person name="Lee J.S."/>
            <person name="Kim W."/>
        </authorList>
    </citation>
    <scope>NUCLEOTIDE SEQUENCE [LARGE SCALE GENOMIC DNA]</scope>
    <source>
        <strain evidence="7 8">KCTC 32476</strain>
    </source>
</reference>
<keyword evidence="2" id="KW-0238">DNA-binding</keyword>
<evidence type="ECO:0000256" key="1">
    <source>
        <dbReference type="ARBA" id="ARBA00023015"/>
    </source>
</evidence>
<dbReference type="InterPro" id="IPR050707">
    <property type="entry name" value="HTH_MetabolicPath_Reg"/>
</dbReference>
<evidence type="ECO:0000313" key="8">
    <source>
        <dbReference type="Proteomes" id="UP000445696"/>
    </source>
</evidence>
<keyword evidence="3" id="KW-0804">Transcription</keyword>
<keyword evidence="1" id="KW-0805">Transcription regulation</keyword>